<feature type="signal peptide" evidence="5">
    <location>
        <begin position="1"/>
        <end position="22"/>
    </location>
</feature>
<dbReference type="SUPFAM" id="SSF51126">
    <property type="entry name" value="Pectin lyase-like"/>
    <property type="match status" value="1"/>
</dbReference>
<accession>F0S976</accession>
<evidence type="ECO:0000256" key="2">
    <source>
        <dbReference type="ARBA" id="ARBA00022801"/>
    </source>
</evidence>
<keyword evidence="3 4" id="KW-0326">Glycosidase</keyword>
<dbReference type="KEGG" id="psn:Pedsa_0802"/>
<dbReference type="InterPro" id="IPR011050">
    <property type="entry name" value="Pectin_lyase_fold/virulence"/>
</dbReference>
<dbReference type="PANTHER" id="PTHR31339:SF9">
    <property type="entry name" value="PLASMIN AND FIBRONECTIN-BINDING PROTEIN A"/>
    <property type="match status" value="1"/>
</dbReference>
<evidence type="ECO:0000256" key="3">
    <source>
        <dbReference type="ARBA" id="ARBA00023295"/>
    </source>
</evidence>
<gene>
    <name evidence="6" type="ordered locus">Pedsa_0802</name>
</gene>
<comment type="similarity">
    <text evidence="1 4">Belongs to the glycosyl hydrolase 28 family.</text>
</comment>
<dbReference type="PANTHER" id="PTHR31339">
    <property type="entry name" value="PECTIN LYASE-RELATED"/>
    <property type="match status" value="1"/>
</dbReference>
<reference evidence="7" key="2">
    <citation type="submission" date="2011-02" db="EMBL/GenBank/DDBJ databases">
        <title>The complete genome of Pedobacter saltans DSM 12145.</title>
        <authorList>
            <consortium name="US DOE Joint Genome Institute (JGI-PGF)"/>
            <person name="Lucas S."/>
            <person name="Copeland A."/>
            <person name="Lapidus A."/>
            <person name="Bruce D."/>
            <person name="Goodwin L."/>
            <person name="Pitluck S."/>
            <person name="Kyrpides N."/>
            <person name="Mavromatis K."/>
            <person name="Pagani I."/>
            <person name="Ivanova N."/>
            <person name="Ovchinnikova G."/>
            <person name="Lu M."/>
            <person name="Detter J.C."/>
            <person name="Han C."/>
            <person name="Land M."/>
            <person name="Hauser L."/>
            <person name="Markowitz V."/>
            <person name="Cheng J.-F."/>
            <person name="Hugenholtz P."/>
            <person name="Woyke T."/>
            <person name="Wu D."/>
            <person name="Tindall B."/>
            <person name="Pomrenke H.G."/>
            <person name="Brambilla E."/>
            <person name="Klenk H.-P."/>
            <person name="Eisen J.A."/>
        </authorList>
    </citation>
    <scope>NUCLEOTIDE SEQUENCE [LARGE SCALE GENOMIC DNA]</scope>
    <source>
        <strain evidence="7">ATCC 51119 / DSM 12145 / JCM 21818 / LMG 10337 / NBRC 100064 / NCIMB 13643</strain>
    </source>
</reference>
<dbReference type="OrthoDB" id="9795222at2"/>
<dbReference type="InterPro" id="IPR012334">
    <property type="entry name" value="Pectin_lyas_fold"/>
</dbReference>
<dbReference type="EMBL" id="CP002545">
    <property type="protein sequence ID" value="ADY51374.1"/>
    <property type="molecule type" value="Genomic_DNA"/>
</dbReference>
<dbReference type="GO" id="GO:0005975">
    <property type="term" value="P:carbohydrate metabolic process"/>
    <property type="evidence" value="ECO:0007669"/>
    <property type="project" value="InterPro"/>
</dbReference>
<feature type="chain" id="PRO_5003256028" evidence="5">
    <location>
        <begin position="23"/>
        <end position="493"/>
    </location>
</feature>
<dbReference type="Pfam" id="PF00295">
    <property type="entry name" value="Glyco_hydro_28"/>
    <property type="match status" value="1"/>
</dbReference>
<dbReference type="GO" id="GO:0004650">
    <property type="term" value="F:polygalacturonase activity"/>
    <property type="evidence" value="ECO:0007669"/>
    <property type="project" value="InterPro"/>
</dbReference>
<evidence type="ECO:0000313" key="7">
    <source>
        <dbReference type="Proteomes" id="UP000000310"/>
    </source>
</evidence>
<keyword evidence="5" id="KW-0732">Signal</keyword>
<evidence type="ECO:0000256" key="4">
    <source>
        <dbReference type="RuleBase" id="RU361169"/>
    </source>
</evidence>
<dbReference type="Gene3D" id="2.160.20.10">
    <property type="entry name" value="Single-stranded right-handed beta-helix, Pectin lyase-like"/>
    <property type="match status" value="1"/>
</dbReference>
<dbReference type="eggNOG" id="COG5434">
    <property type="taxonomic scope" value="Bacteria"/>
</dbReference>
<keyword evidence="2 4" id="KW-0378">Hydrolase</keyword>
<proteinExistence type="inferred from homology"/>
<dbReference type="RefSeq" id="WP_013631874.1">
    <property type="nucleotide sequence ID" value="NC_015177.1"/>
</dbReference>
<dbReference type="STRING" id="762903.Pedsa_0802"/>
<keyword evidence="7" id="KW-1185">Reference proteome</keyword>
<protein>
    <submittedName>
        <fullName evidence="6">Glycoside hydrolase family 28</fullName>
    </submittedName>
</protein>
<dbReference type="Proteomes" id="UP000000310">
    <property type="component" value="Chromosome"/>
</dbReference>
<dbReference type="HOGENOM" id="CLU_011370_1_1_10"/>
<evidence type="ECO:0000313" key="6">
    <source>
        <dbReference type="EMBL" id="ADY51374.1"/>
    </source>
</evidence>
<reference evidence="6 7" key="1">
    <citation type="journal article" date="2011" name="Stand. Genomic Sci.">
        <title>Complete genome sequence of the gliding, heparinolytic Pedobacter saltans type strain (113).</title>
        <authorList>
            <person name="Liolios K."/>
            <person name="Sikorski J."/>
            <person name="Lu M."/>
            <person name="Nolan M."/>
            <person name="Lapidus A."/>
            <person name="Lucas S."/>
            <person name="Hammon N."/>
            <person name="Deshpande S."/>
            <person name="Cheng J.F."/>
            <person name="Tapia R."/>
            <person name="Han C."/>
            <person name="Goodwin L."/>
            <person name="Pitluck S."/>
            <person name="Huntemann M."/>
            <person name="Ivanova N."/>
            <person name="Pagani I."/>
            <person name="Mavromatis K."/>
            <person name="Ovchinikova G."/>
            <person name="Pati A."/>
            <person name="Chen A."/>
            <person name="Palaniappan K."/>
            <person name="Land M."/>
            <person name="Hauser L."/>
            <person name="Brambilla E.M."/>
            <person name="Kotsyurbenko O."/>
            <person name="Rohde M."/>
            <person name="Tindall B.J."/>
            <person name="Abt B."/>
            <person name="Goker M."/>
            <person name="Detter J.C."/>
            <person name="Woyke T."/>
            <person name="Bristow J."/>
            <person name="Eisen J.A."/>
            <person name="Markowitz V."/>
            <person name="Hugenholtz P."/>
            <person name="Klenk H.P."/>
            <person name="Kyrpides N.C."/>
        </authorList>
    </citation>
    <scope>NUCLEOTIDE SEQUENCE [LARGE SCALE GENOMIC DNA]</scope>
    <source>
        <strain evidence="7">ATCC 51119 / DSM 12145 / JCM 21818 / LMG 10337 / NBRC 100064 / NCIMB 13643</strain>
    </source>
</reference>
<evidence type="ECO:0000256" key="5">
    <source>
        <dbReference type="SAM" id="SignalP"/>
    </source>
</evidence>
<sequence>MKKIIAIILFISVSLSVATTSAAGLAKIVPVSNYSSESSLFQVAINGIAIPTASFSDISYCSFVQEGEATVSVKFKEKVVDYVVSPLNKKIETKLIGTNEVQFKLKEASYIVVTINKKERLYLFGDKTDFKNADKLVDVNQYLSENKAVQTAEIQKAINETAAKKQTLLFPSGVYIIGNLNIPSNTKIFMAPGAVIKASDNMEDLKNDDKLPGRGFFRIQNAENVSIRGLGIIDGNGRKLRDQYGDQARMRIFLIISSKNINIEGVIAKNPGSWNTQIRFSEIVNLRNVKLLNDATLSNTDGFDPDASSRVVIENCFAYCGDDNVAIKVTDAKGPVKKTSDITVKGCVFLTRKSSLKVGTESRGTSISNVLFEDNDVIMSDRGMALYCSDGAAYENIRYINNRFETNYPDSKRMGIQFVINKRNPNSLIGTMDKVLIKDCKFYQAFPKASEIKGMDEGHKIKVKIENLVIGDKRCKDLSSAVINTEFAEVIID</sequence>
<dbReference type="InterPro" id="IPR000743">
    <property type="entry name" value="Glyco_hydro_28"/>
</dbReference>
<organism evidence="6 7">
    <name type="scientific">Pseudopedobacter saltans (strain ATCC 51119 / DSM 12145 / JCM 21818 / CCUG 39354 / LMG 10337 / NBRC 100064 / NCIMB 13643)</name>
    <name type="common">Pedobacter saltans</name>
    <dbReference type="NCBI Taxonomy" id="762903"/>
    <lineage>
        <taxon>Bacteria</taxon>
        <taxon>Pseudomonadati</taxon>
        <taxon>Bacteroidota</taxon>
        <taxon>Sphingobacteriia</taxon>
        <taxon>Sphingobacteriales</taxon>
        <taxon>Sphingobacteriaceae</taxon>
        <taxon>Pseudopedobacter</taxon>
    </lineage>
</organism>
<dbReference type="InterPro" id="IPR051801">
    <property type="entry name" value="GH28_Enzymes"/>
</dbReference>
<dbReference type="AlphaFoldDB" id="F0S976"/>
<evidence type="ECO:0000256" key="1">
    <source>
        <dbReference type="ARBA" id="ARBA00008834"/>
    </source>
</evidence>
<name>F0S976_PSESL</name>